<sequence>MMVNNIICLKLDTNAYPTSENEYPSGFPQSICDDVPQQKYLCSNCNNILNEACQTLCGHRYCLTCVNWLVRNNNNLVCKMCKEEDPSSESETSI</sequence>
<dbReference type="InterPro" id="IPR001841">
    <property type="entry name" value="Znf_RING"/>
</dbReference>
<keyword evidence="1" id="KW-0479">Metal-binding</keyword>
<dbReference type="PROSITE" id="PS50089">
    <property type="entry name" value="ZF_RING_2"/>
    <property type="match status" value="1"/>
</dbReference>
<evidence type="ECO:0000313" key="7">
    <source>
        <dbReference type="Proteomes" id="UP000314982"/>
    </source>
</evidence>
<dbReference type="Gene3D" id="3.30.40.10">
    <property type="entry name" value="Zinc/RING finger domain, C3HC4 (zinc finger)"/>
    <property type="match status" value="1"/>
</dbReference>
<feature type="domain" description="RING-type" evidence="5">
    <location>
        <begin position="42"/>
        <end position="82"/>
    </location>
</feature>
<evidence type="ECO:0000313" key="6">
    <source>
        <dbReference type="Ensembl" id="ENSHHUP00000084719.1"/>
    </source>
</evidence>
<evidence type="ECO:0000256" key="3">
    <source>
        <dbReference type="ARBA" id="ARBA00022833"/>
    </source>
</evidence>
<evidence type="ECO:0000256" key="4">
    <source>
        <dbReference type="PROSITE-ProRule" id="PRU00175"/>
    </source>
</evidence>
<dbReference type="AlphaFoldDB" id="A0A4W5RJZ9"/>
<keyword evidence="3" id="KW-0862">Zinc</keyword>
<organism evidence="6 7">
    <name type="scientific">Hucho hucho</name>
    <name type="common">huchen</name>
    <dbReference type="NCBI Taxonomy" id="62062"/>
    <lineage>
        <taxon>Eukaryota</taxon>
        <taxon>Metazoa</taxon>
        <taxon>Chordata</taxon>
        <taxon>Craniata</taxon>
        <taxon>Vertebrata</taxon>
        <taxon>Euteleostomi</taxon>
        <taxon>Actinopterygii</taxon>
        <taxon>Neopterygii</taxon>
        <taxon>Teleostei</taxon>
        <taxon>Protacanthopterygii</taxon>
        <taxon>Salmoniformes</taxon>
        <taxon>Salmonidae</taxon>
        <taxon>Salmoninae</taxon>
        <taxon>Hucho</taxon>
    </lineage>
</organism>
<dbReference type="Pfam" id="PF00097">
    <property type="entry name" value="zf-C3HC4"/>
    <property type="match status" value="1"/>
</dbReference>
<accession>A0A4W5RJZ9</accession>
<dbReference type="Proteomes" id="UP000314982">
    <property type="component" value="Unassembled WGS sequence"/>
</dbReference>
<evidence type="ECO:0000256" key="2">
    <source>
        <dbReference type="ARBA" id="ARBA00022771"/>
    </source>
</evidence>
<dbReference type="InterPro" id="IPR017907">
    <property type="entry name" value="Znf_RING_CS"/>
</dbReference>
<reference evidence="7" key="1">
    <citation type="submission" date="2018-06" db="EMBL/GenBank/DDBJ databases">
        <title>Genome assembly of Danube salmon.</title>
        <authorList>
            <person name="Macqueen D.J."/>
            <person name="Gundappa M.K."/>
        </authorList>
    </citation>
    <scope>NUCLEOTIDE SEQUENCE [LARGE SCALE GENOMIC DNA]</scope>
</reference>
<protein>
    <recommendedName>
        <fullName evidence="5">RING-type domain-containing protein</fullName>
    </recommendedName>
</protein>
<dbReference type="GeneTree" id="ENSGT00940000161076"/>
<evidence type="ECO:0000259" key="5">
    <source>
        <dbReference type="PROSITE" id="PS50089"/>
    </source>
</evidence>
<dbReference type="InterPro" id="IPR013083">
    <property type="entry name" value="Znf_RING/FYVE/PHD"/>
</dbReference>
<evidence type="ECO:0000256" key="1">
    <source>
        <dbReference type="ARBA" id="ARBA00022723"/>
    </source>
</evidence>
<reference evidence="6" key="3">
    <citation type="submission" date="2025-09" db="UniProtKB">
        <authorList>
            <consortium name="Ensembl"/>
        </authorList>
    </citation>
    <scope>IDENTIFICATION</scope>
</reference>
<dbReference type="SUPFAM" id="SSF57850">
    <property type="entry name" value="RING/U-box"/>
    <property type="match status" value="1"/>
</dbReference>
<dbReference type="Ensembl" id="ENSHHUT00000087370.1">
    <property type="protein sequence ID" value="ENSHHUP00000084719.1"/>
    <property type="gene ID" value="ENSHHUG00000049106.1"/>
</dbReference>
<reference evidence="6" key="2">
    <citation type="submission" date="2025-08" db="UniProtKB">
        <authorList>
            <consortium name="Ensembl"/>
        </authorList>
    </citation>
    <scope>IDENTIFICATION</scope>
</reference>
<dbReference type="GO" id="GO:0008270">
    <property type="term" value="F:zinc ion binding"/>
    <property type="evidence" value="ECO:0007669"/>
    <property type="project" value="UniProtKB-KW"/>
</dbReference>
<keyword evidence="2 4" id="KW-0863">Zinc-finger</keyword>
<dbReference type="PROSITE" id="PS00518">
    <property type="entry name" value="ZF_RING_1"/>
    <property type="match status" value="1"/>
</dbReference>
<proteinExistence type="predicted"/>
<name>A0A4W5RJZ9_9TELE</name>
<keyword evidence="7" id="KW-1185">Reference proteome</keyword>
<dbReference type="InterPro" id="IPR018957">
    <property type="entry name" value="Znf_C3HC4_RING-type"/>
</dbReference>